<keyword evidence="5" id="KW-1185">Reference proteome</keyword>
<evidence type="ECO:0000256" key="1">
    <source>
        <dbReference type="ARBA" id="ARBA00009670"/>
    </source>
</evidence>
<evidence type="ECO:0000313" key="4">
    <source>
        <dbReference type="EMBL" id="CAD7251957.1"/>
    </source>
</evidence>
<dbReference type="AlphaFoldDB" id="A0A7R9FR82"/>
<dbReference type="Proteomes" id="UP000677054">
    <property type="component" value="Unassembled WGS sequence"/>
</dbReference>
<reference evidence="4" key="1">
    <citation type="submission" date="2020-11" db="EMBL/GenBank/DDBJ databases">
        <authorList>
            <person name="Tran Van P."/>
        </authorList>
    </citation>
    <scope>NUCLEOTIDE SEQUENCE</scope>
</reference>
<dbReference type="PANTHER" id="PTHR43173:SF28">
    <property type="entry name" value="AARF DOMAIN CONTAINING KINASE 5"/>
    <property type="match status" value="1"/>
</dbReference>
<dbReference type="SUPFAM" id="SSF56112">
    <property type="entry name" value="Protein kinase-like (PK-like)"/>
    <property type="match status" value="1"/>
</dbReference>
<organism evidence="4">
    <name type="scientific">Darwinula stevensoni</name>
    <dbReference type="NCBI Taxonomy" id="69355"/>
    <lineage>
        <taxon>Eukaryota</taxon>
        <taxon>Metazoa</taxon>
        <taxon>Ecdysozoa</taxon>
        <taxon>Arthropoda</taxon>
        <taxon>Crustacea</taxon>
        <taxon>Oligostraca</taxon>
        <taxon>Ostracoda</taxon>
        <taxon>Podocopa</taxon>
        <taxon>Podocopida</taxon>
        <taxon>Darwinulocopina</taxon>
        <taxon>Darwinuloidea</taxon>
        <taxon>Darwinulidae</taxon>
        <taxon>Darwinula</taxon>
    </lineage>
</organism>
<dbReference type="InterPro" id="IPR011009">
    <property type="entry name" value="Kinase-like_dom_sf"/>
</dbReference>
<evidence type="ECO:0000259" key="3">
    <source>
        <dbReference type="Pfam" id="PF03109"/>
    </source>
</evidence>
<evidence type="ECO:0000256" key="2">
    <source>
        <dbReference type="SAM" id="Phobius"/>
    </source>
</evidence>
<dbReference type="EMBL" id="LR903492">
    <property type="protein sequence ID" value="CAD7251957.1"/>
    <property type="molecule type" value="Genomic_DNA"/>
</dbReference>
<dbReference type="InterPro" id="IPR004147">
    <property type="entry name" value="ABC1_dom"/>
</dbReference>
<evidence type="ECO:0000313" key="5">
    <source>
        <dbReference type="Proteomes" id="UP000677054"/>
    </source>
</evidence>
<comment type="similarity">
    <text evidence="1">Belongs to the protein kinase superfamily. ADCK protein kinase family.</text>
</comment>
<dbReference type="Pfam" id="PF03109">
    <property type="entry name" value="ABC1"/>
    <property type="match status" value="1"/>
</dbReference>
<keyword evidence="2" id="KW-0472">Membrane</keyword>
<name>A0A7R9FR82_9CRUS</name>
<dbReference type="EMBL" id="CAJPEV010003975">
    <property type="protein sequence ID" value="CAG0900919.1"/>
    <property type="molecule type" value="Genomic_DNA"/>
</dbReference>
<keyword evidence="2" id="KW-0812">Transmembrane</keyword>
<dbReference type="PANTHER" id="PTHR43173">
    <property type="entry name" value="ABC1 FAMILY PROTEIN"/>
    <property type="match status" value="1"/>
</dbReference>
<keyword evidence="2" id="KW-1133">Transmembrane helix</keyword>
<gene>
    <name evidence="4" type="ORF">DSTB1V02_LOCUS11718</name>
</gene>
<accession>A0A7R9FR82</accession>
<dbReference type="OrthoDB" id="427480at2759"/>
<feature type="transmembrane region" description="Helical" evidence="2">
    <location>
        <begin position="47"/>
        <end position="66"/>
    </location>
</feature>
<feature type="domain" description="ABC1 atypical kinase-like" evidence="3">
    <location>
        <begin position="164"/>
        <end position="385"/>
    </location>
</feature>
<sequence>MFHRLWCSSQWLPMWKARGFIFIKQYISSVKPLSATVFLPRNQRKKWMKICAFLTVPTLIGTSLFVTSPHLQRRWKSNLDAGFRFLRSCKIGVGISLDYHLSLWRMSEDSPAYEKAIKAVHLRSAKKLVEGCMKNGGIYIKLGQGLAMLNHIFPEEYVETLKVLQDKCLIRQPGEVKALFLEDFGKLPEDIFLEFHEKPIAAASLAQVFYAKTMEGKEVAVKAQYIDLQERFHGDIRTVEYLLDLIAWMHPNFGFRWVLEVRSAISCVFLYSLYFIKIFYSWPITQDMKETLAEELDFLHEGKNAERCQKELLKFPFLVVPQVHWELCSKRILTADYIHGVPIGDKNMLLKEGFSLTDIDTKLIKVFSEQIFHTGFVHADPHPGNNHELFCEILLQRPLRYTWNLRIPTHLTEEDIRHMKEMAAERFDMIMDVLRSIPKEMLLVIRNLNTVRGILKDHNSSVDRYVLMAQSASRGSFSVGGKKSLVASCQSLWAYLHFEVTLRYQAYMQIVHMWVLRLYLKLLQVMARSPIETQWIMEQFS</sequence>
<dbReference type="InterPro" id="IPR051130">
    <property type="entry name" value="Mito_struct-func_regulator"/>
</dbReference>
<protein>
    <recommendedName>
        <fullName evidence="3">ABC1 atypical kinase-like domain-containing protein</fullName>
    </recommendedName>
</protein>
<proteinExistence type="inferred from homology"/>